<dbReference type="EMBL" id="RRYP01004315">
    <property type="protein sequence ID" value="TNV82970.1"/>
    <property type="molecule type" value="Genomic_DNA"/>
</dbReference>
<evidence type="ECO:0000313" key="2">
    <source>
        <dbReference type="Proteomes" id="UP000785679"/>
    </source>
</evidence>
<accession>A0A8J8T602</accession>
<organism evidence="1 2">
    <name type="scientific">Halteria grandinella</name>
    <dbReference type="NCBI Taxonomy" id="5974"/>
    <lineage>
        <taxon>Eukaryota</taxon>
        <taxon>Sar</taxon>
        <taxon>Alveolata</taxon>
        <taxon>Ciliophora</taxon>
        <taxon>Intramacronucleata</taxon>
        <taxon>Spirotrichea</taxon>
        <taxon>Stichotrichia</taxon>
        <taxon>Sporadotrichida</taxon>
        <taxon>Halteriidae</taxon>
        <taxon>Halteria</taxon>
    </lineage>
</organism>
<gene>
    <name evidence="1" type="ORF">FGO68_gene12519</name>
</gene>
<sequence>MIWRTLIRNPVKAKMKKICLQVSDHATFSTIVELSMKKPKQKQEASKQSTERITVRHLKILLDEAGSRTDKYLNVPLIAKKTIYLLLAWNVQKLTINSSNKREIISPSTYDQTQQFSEIIMLSLTAGQYPHLLHLQLAISTVKIFQQLLRILHKGINLCQLQILDILYRIVGKQYAGIIPIELKGEKGRGIATLKTLAFRNDLGECQSIWRHQFQKNRVNITRHVLSFFFKNLEHKPHYLNLIDIKVSASALQRIKQVSQLHISSTQLNKVAFLKVSSLPRVFMTNRSFQHSLKHLKLDLFKTVEVQTWYQHQEVNYVRLSQSILKLTALVTLHLTINISMVPSIFPSLLQGTFSSHPDMKILYFTVLNEVKGNCDQIWPNTASQKIDILNLYNKQWLEGILNGVEQLSNKSLLYKGPLQRIFRLSNTISYERYQLSQALSFYQDPSNLDNLLLGALESVLQSLPKSPHIVLSTDFINARMPFGETLEKVSFIPQFDINTLM</sequence>
<keyword evidence="2" id="KW-1185">Reference proteome</keyword>
<name>A0A8J8T602_HALGN</name>
<evidence type="ECO:0000313" key="1">
    <source>
        <dbReference type="EMBL" id="TNV82970.1"/>
    </source>
</evidence>
<comment type="caution">
    <text evidence="1">The sequence shown here is derived from an EMBL/GenBank/DDBJ whole genome shotgun (WGS) entry which is preliminary data.</text>
</comment>
<dbReference type="Proteomes" id="UP000785679">
    <property type="component" value="Unassembled WGS sequence"/>
</dbReference>
<reference evidence="1" key="1">
    <citation type="submission" date="2019-06" db="EMBL/GenBank/DDBJ databases">
        <authorList>
            <person name="Zheng W."/>
        </authorList>
    </citation>
    <scope>NUCLEOTIDE SEQUENCE</scope>
    <source>
        <strain evidence="1">QDHG01</strain>
    </source>
</reference>
<proteinExistence type="predicted"/>
<dbReference type="AlphaFoldDB" id="A0A8J8T602"/>
<protein>
    <submittedName>
        <fullName evidence="1">Uncharacterized protein</fullName>
    </submittedName>
</protein>